<evidence type="ECO:0000313" key="5">
    <source>
        <dbReference type="Proteomes" id="UP000193781"/>
    </source>
</evidence>
<evidence type="ECO:0000256" key="1">
    <source>
        <dbReference type="ARBA" id="ARBA00022603"/>
    </source>
</evidence>
<evidence type="ECO:0000259" key="3">
    <source>
        <dbReference type="Pfam" id="PF13649"/>
    </source>
</evidence>
<keyword evidence="5" id="KW-1185">Reference proteome</keyword>
<dbReference type="AlphaFoldDB" id="A0A1X1YYD8"/>
<dbReference type="GO" id="GO:0032259">
    <property type="term" value="P:methylation"/>
    <property type="evidence" value="ECO:0007669"/>
    <property type="project" value="UniProtKB-KW"/>
</dbReference>
<protein>
    <recommendedName>
        <fullName evidence="3">Methyltransferase domain-containing protein</fullName>
    </recommendedName>
</protein>
<dbReference type="Pfam" id="PF13649">
    <property type="entry name" value="Methyltransf_25"/>
    <property type="match status" value="1"/>
</dbReference>
<keyword evidence="2" id="KW-0808">Transferase</keyword>
<accession>A0A1X1YYD8</accession>
<dbReference type="GO" id="GO:0008168">
    <property type="term" value="F:methyltransferase activity"/>
    <property type="evidence" value="ECO:0007669"/>
    <property type="project" value="UniProtKB-KW"/>
</dbReference>
<evidence type="ECO:0000313" key="4">
    <source>
        <dbReference type="EMBL" id="ORW16119.1"/>
    </source>
</evidence>
<dbReference type="Proteomes" id="UP000193781">
    <property type="component" value="Unassembled WGS sequence"/>
</dbReference>
<dbReference type="Gene3D" id="3.40.50.150">
    <property type="entry name" value="Vaccinia Virus protein VP39"/>
    <property type="match status" value="1"/>
</dbReference>
<reference evidence="4 5" key="1">
    <citation type="submission" date="2016-01" db="EMBL/GenBank/DDBJ databases">
        <title>The new phylogeny of the genus Mycobacterium.</title>
        <authorList>
            <person name="Tarcisio F."/>
            <person name="Conor M."/>
            <person name="Antonella G."/>
            <person name="Elisabetta G."/>
            <person name="Giulia F.S."/>
            <person name="Sara T."/>
            <person name="Anna F."/>
            <person name="Clotilde B."/>
            <person name="Roberto B."/>
            <person name="Veronica D.S."/>
            <person name="Fabio R."/>
            <person name="Monica P."/>
            <person name="Olivier J."/>
            <person name="Enrico T."/>
            <person name="Nicola S."/>
        </authorList>
    </citation>
    <scope>NUCLEOTIDE SEQUENCE [LARGE SCALE GENOMIC DNA]</scope>
    <source>
        <strain evidence="4 5">DSM 44803</strain>
    </source>
</reference>
<gene>
    <name evidence="4" type="ORF">AWC17_15385</name>
</gene>
<dbReference type="PANTHER" id="PTHR43861">
    <property type="entry name" value="TRANS-ACONITATE 2-METHYLTRANSFERASE-RELATED"/>
    <property type="match status" value="1"/>
</dbReference>
<dbReference type="PANTHER" id="PTHR43861:SF1">
    <property type="entry name" value="TRANS-ACONITATE 2-METHYLTRANSFERASE"/>
    <property type="match status" value="1"/>
</dbReference>
<dbReference type="InterPro" id="IPR041698">
    <property type="entry name" value="Methyltransf_25"/>
</dbReference>
<evidence type="ECO:0000256" key="2">
    <source>
        <dbReference type="ARBA" id="ARBA00022679"/>
    </source>
</evidence>
<dbReference type="CDD" id="cd02440">
    <property type="entry name" value="AdoMet_MTases"/>
    <property type="match status" value="1"/>
</dbReference>
<comment type="caution">
    <text evidence="4">The sequence shown here is derived from an EMBL/GenBank/DDBJ whole genome shotgun (WGS) entry which is preliminary data.</text>
</comment>
<organism evidence="4 5">
    <name type="scientific">Mycobacterium nebraskense</name>
    <dbReference type="NCBI Taxonomy" id="244292"/>
    <lineage>
        <taxon>Bacteria</taxon>
        <taxon>Bacillati</taxon>
        <taxon>Actinomycetota</taxon>
        <taxon>Actinomycetes</taxon>
        <taxon>Mycobacteriales</taxon>
        <taxon>Mycobacteriaceae</taxon>
        <taxon>Mycobacterium</taxon>
    </lineage>
</organism>
<dbReference type="EMBL" id="LQPH01000164">
    <property type="protein sequence ID" value="ORW16119.1"/>
    <property type="molecule type" value="Genomic_DNA"/>
</dbReference>
<dbReference type="InterPro" id="IPR029063">
    <property type="entry name" value="SAM-dependent_MTases_sf"/>
</dbReference>
<keyword evidence="1" id="KW-0489">Methyltransferase</keyword>
<dbReference type="RefSeq" id="WP_167385643.1">
    <property type="nucleotide sequence ID" value="NZ_JACKSS010000080.1"/>
</dbReference>
<proteinExistence type="predicted"/>
<feature type="domain" description="Methyltransferase" evidence="3">
    <location>
        <begin position="144"/>
        <end position="238"/>
    </location>
</feature>
<dbReference type="SUPFAM" id="SSF53335">
    <property type="entry name" value="S-adenosyl-L-methionine-dependent methyltransferases"/>
    <property type="match status" value="1"/>
</dbReference>
<sequence length="366" mass="39960">MDNWAEAELAWELANAISASLSDRARAQLYATLGSGDSYTAIDTVLQAMAHQVSPMAPELVAQLANWLDAYTHSEDAPRLHELLRAIRALRWWAVEDFATSAEGGYSMQVGDADAGRLKLLGRFYDPNSAAFLEAAGVAAGDSVADLGCGHGAVTDRIAARVGDTGTVYAVDASPDQLRIARAALAHRRNVTFVEAAVENDPLAGVRVDWVYSRFLLMHVSDVRRALLAMANMLTEGGALLWEIADVGSLRFLPESPDSDVWRPWWYALGRARGAAYDVAERIEGFLDRTGFTIERCDRYQPVAASAEAKLVHALGFDQCAPAYLNEIGAPADQIDAHYGFLRRAVNDPTIMVALFSNTQYIARRR</sequence>
<name>A0A1X1YYD8_9MYCO</name>